<feature type="domain" description="Histidine kinase" evidence="2">
    <location>
        <begin position="169"/>
        <end position="376"/>
    </location>
</feature>
<proteinExistence type="predicted"/>
<organism evidence="3 4">
    <name type="scientific">Desulforhopalus singaporensis</name>
    <dbReference type="NCBI Taxonomy" id="91360"/>
    <lineage>
        <taxon>Bacteria</taxon>
        <taxon>Pseudomonadati</taxon>
        <taxon>Thermodesulfobacteriota</taxon>
        <taxon>Desulfobulbia</taxon>
        <taxon>Desulfobulbales</taxon>
        <taxon>Desulfocapsaceae</taxon>
        <taxon>Desulforhopalus</taxon>
    </lineage>
</organism>
<evidence type="ECO:0000259" key="2">
    <source>
        <dbReference type="PROSITE" id="PS50109"/>
    </source>
</evidence>
<dbReference type="PROSITE" id="PS50109">
    <property type="entry name" value="HIS_KIN"/>
    <property type="match status" value="1"/>
</dbReference>
<dbReference type="PANTHER" id="PTHR43547:SF2">
    <property type="entry name" value="HYBRID SIGNAL TRANSDUCTION HISTIDINE KINASE C"/>
    <property type="match status" value="1"/>
</dbReference>
<dbReference type="InterPro" id="IPR036890">
    <property type="entry name" value="HATPase_C_sf"/>
</dbReference>
<dbReference type="RefSeq" id="WP_092226211.1">
    <property type="nucleotide sequence ID" value="NZ_FNJI01000072.1"/>
</dbReference>
<protein>
    <submittedName>
        <fullName evidence="3">Histidine kinase-, DNA gyrase B-, and HSP90-like ATPase</fullName>
    </submittedName>
</protein>
<keyword evidence="1" id="KW-0597">Phosphoprotein</keyword>
<dbReference type="Pfam" id="PF02518">
    <property type="entry name" value="HATPase_c"/>
    <property type="match status" value="1"/>
</dbReference>
<accession>A0A1H0VWU3</accession>
<evidence type="ECO:0000313" key="3">
    <source>
        <dbReference type="EMBL" id="SDP82940.1"/>
    </source>
</evidence>
<keyword evidence="3" id="KW-0808">Transferase</keyword>
<dbReference type="PANTHER" id="PTHR43547">
    <property type="entry name" value="TWO-COMPONENT HISTIDINE KINASE"/>
    <property type="match status" value="1"/>
</dbReference>
<gene>
    <name evidence="3" type="ORF">SAMN05660330_04289</name>
</gene>
<reference evidence="3 4" key="1">
    <citation type="submission" date="2016-10" db="EMBL/GenBank/DDBJ databases">
        <authorList>
            <person name="de Groot N.N."/>
        </authorList>
    </citation>
    <scope>NUCLEOTIDE SEQUENCE [LARGE SCALE GENOMIC DNA]</scope>
    <source>
        <strain evidence="3 4">DSM 12130</strain>
    </source>
</reference>
<keyword evidence="4" id="KW-1185">Reference proteome</keyword>
<dbReference type="OrthoDB" id="9792686at2"/>
<dbReference type="InterPro" id="IPR005467">
    <property type="entry name" value="His_kinase_dom"/>
</dbReference>
<dbReference type="Gene3D" id="3.30.565.10">
    <property type="entry name" value="Histidine kinase-like ATPase, C-terminal domain"/>
    <property type="match status" value="1"/>
</dbReference>
<dbReference type="STRING" id="91360.SAMN05660330_04289"/>
<keyword evidence="3" id="KW-0418">Kinase</keyword>
<sequence>MIPDTYFAPAARSSAEQLKKEIEITAKSPVVNLLMTTIGGLFAIVNENRQIVALNEVLVKMLGLESAEQVFGARPGEALNCVYSSELPGGCGTTKACRTCGAVIALLSSLDLNQPVDGKCNVLVDRNGENVTLHLGVRAAPIELSQHKFLLFFIQDLSTQQQLATLERTFFHDINNVLNGLVGYLNLLCPMCEGKARKFADRGARLADIVCREISYQKSIADDDANEIKAINHEISVDSLIEEACSSIWTHPAAKKKTVERVPLSQDWKIWSDQHLITKVLINMLLNALEAVEEGETVKISAEMTDGAKTLFSVWNSTVISEDIQKWIFQKNFTTSREKGRGLGTYSMKFFGEEVLRGEVNFTSDPENGTTFYLKI</sequence>
<evidence type="ECO:0000256" key="1">
    <source>
        <dbReference type="ARBA" id="ARBA00022553"/>
    </source>
</evidence>
<evidence type="ECO:0000313" key="4">
    <source>
        <dbReference type="Proteomes" id="UP000199073"/>
    </source>
</evidence>
<name>A0A1H0VWU3_9BACT</name>
<dbReference type="Proteomes" id="UP000199073">
    <property type="component" value="Unassembled WGS sequence"/>
</dbReference>
<dbReference type="EMBL" id="FNJI01000072">
    <property type="protein sequence ID" value="SDP82940.1"/>
    <property type="molecule type" value="Genomic_DNA"/>
</dbReference>
<dbReference type="GO" id="GO:0000155">
    <property type="term" value="F:phosphorelay sensor kinase activity"/>
    <property type="evidence" value="ECO:0007669"/>
    <property type="project" value="TreeGrafter"/>
</dbReference>
<dbReference type="AlphaFoldDB" id="A0A1H0VWU3"/>
<dbReference type="SUPFAM" id="SSF55874">
    <property type="entry name" value="ATPase domain of HSP90 chaperone/DNA topoisomerase II/histidine kinase"/>
    <property type="match status" value="1"/>
</dbReference>
<dbReference type="InterPro" id="IPR003594">
    <property type="entry name" value="HATPase_dom"/>
</dbReference>